<feature type="transmembrane region" description="Helical" evidence="7">
    <location>
        <begin position="32"/>
        <end position="50"/>
    </location>
</feature>
<evidence type="ECO:0000256" key="1">
    <source>
        <dbReference type="ARBA" id="ARBA00004651"/>
    </source>
</evidence>
<proteinExistence type="inferred from homology"/>
<evidence type="ECO:0000256" key="5">
    <source>
        <dbReference type="ARBA" id="ARBA00022989"/>
    </source>
</evidence>
<evidence type="ECO:0000259" key="8">
    <source>
        <dbReference type="PROSITE" id="PS50928"/>
    </source>
</evidence>
<dbReference type="Pfam" id="PF00528">
    <property type="entry name" value="BPD_transp_1"/>
    <property type="match status" value="1"/>
</dbReference>
<dbReference type="PROSITE" id="PS50928">
    <property type="entry name" value="ABC_TM1"/>
    <property type="match status" value="1"/>
</dbReference>
<dbReference type="FunFam" id="1.10.3720.10:FF:000003">
    <property type="entry name" value="Aliphatic sulfonate ABC transporter permease"/>
    <property type="match status" value="1"/>
</dbReference>
<dbReference type="RefSeq" id="WP_244878581.1">
    <property type="nucleotide sequence ID" value="NZ_FMBK01000009.1"/>
</dbReference>
<dbReference type="SUPFAM" id="SSF161098">
    <property type="entry name" value="MetI-like"/>
    <property type="match status" value="1"/>
</dbReference>
<comment type="subcellular location">
    <subcellularLocation>
        <location evidence="1 7">Cell membrane</location>
        <topology evidence="1 7">Multi-pass membrane protein</topology>
    </subcellularLocation>
</comment>
<accession>A0A1C4GWU7</accession>
<dbReference type="Proteomes" id="UP000243661">
    <property type="component" value="Unassembled WGS sequence"/>
</dbReference>
<organism evidence="9 10">
    <name type="scientific">Acinetobacter albensis</name>
    <dbReference type="NCBI Taxonomy" id="1673609"/>
    <lineage>
        <taxon>Bacteria</taxon>
        <taxon>Pseudomonadati</taxon>
        <taxon>Pseudomonadota</taxon>
        <taxon>Gammaproteobacteria</taxon>
        <taxon>Moraxellales</taxon>
        <taxon>Moraxellaceae</taxon>
        <taxon>Acinetobacter</taxon>
    </lineage>
</organism>
<dbReference type="CDD" id="cd06261">
    <property type="entry name" value="TM_PBP2"/>
    <property type="match status" value="1"/>
</dbReference>
<keyword evidence="5 7" id="KW-1133">Transmembrane helix</keyword>
<evidence type="ECO:0000256" key="2">
    <source>
        <dbReference type="ARBA" id="ARBA00022448"/>
    </source>
</evidence>
<feature type="transmembrane region" description="Helical" evidence="7">
    <location>
        <begin position="94"/>
        <end position="114"/>
    </location>
</feature>
<dbReference type="EMBL" id="FMBK01000009">
    <property type="protein sequence ID" value="SCC72353.1"/>
    <property type="molecule type" value="Genomic_DNA"/>
</dbReference>
<protein>
    <submittedName>
        <fullName evidence="9">Sulfonate transport system permease protein</fullName>
    </submittedName>
</protein>
<dbReference type="Gene3D" id="1.10.3720.10">
    <property type="entry name" value="MetI-like"/>
    <property type="match status" value="1"/>
</dbReference>
<dbReference type="InterPro" id="IPR035906">
    <property type="entry name" value="MetI-like_sf"/>
</dbReference>
<feature type="transmembrane region" description="Helical" evidence="7">
    <location>
        <begin position="197"/>
        <end position="228"/>
    </location>
</feature>
<dbReference type="PANTHER" id="PTHR30151">
    <property type="entry name" value="ALKANE SULFONATE ABC TRANSPORTER-RELATED, MEMBRANE SUBUNIT"/>
    <property type="match status" value="1"/>
</dbReference>
<comment type="similarity">
    <text evidence="7">Belongs to the binding-protein-dependent transport system permease family.</text>
</comment>
<evidence type="ECO:0000313" key="9">
    <source>
        <dbReference type="EMBL" id="SCC72353.1"/>
    </source>
</evidence>
<keyword evidence="2 7" id="KW-0813">Transport</keyword>
<feature type="transmembrane region" description="Helical" evidence="7">
    <location>
        <begin position="248"/>
        <end position="270"/>
    </location>
</feature>
<feature type="transmembrane region" description="Helical" evidence="7">
    <location>
        <begin position="153"/>
        <end position="169"/>
    </location>
</feature>
<reference evidence="9 10" key="1">
    <citation type="submission" date="2016-08" db="EMBL/GenBank/DDBJ databases">
        <authorList>
            <person name="Seilhamer J.J."/>
        </authorList>
    </citation>
    <scope>NUCLEOTIDE SEQUENCE [LARGE SCALE GENOMIC DNA]</scope>
    <source>
        <strain evidence="9 10">ANC 4874</strain>
    </source>
</reference>
<gene>
    <name evidence="9" type="ORF">GA0116959_10933</name>
</gene>
<evidence type="ECO:0000256" key="3">
    <source>
        <dbReference type="ARBA" id="ARBA00022475"/>
    </source>
</evidence>
<dbReference type="PANTHER" id="PTHR30151:SF38">
    <property type="entry name" value="ALIPHATIC SULFONATES TRANSPORT PERMEASE PROTEIN SSUC-RELATED"/>
    <property type="match status" value="1"/>
</dbReference>
<feature type="transmembrane region" description="Helical" evidence="7">
    <location>
        <begin position="126"/>
        <end position="147"/>
    </location>
</feature>
<evidence type="ECO:0000256" key="6">
    <source>
        <dbReference type="ARBA" id="ARBA00023136"/>
    </source>
</evidence>
<dbReference type="InterPro" id="IPR000515">
    <property type="entry name" value="MetI-like"/>
</dbReference>
<keyword evidence="3" id="KW-1003">Cell membrane</keyword>
<sequence length="286" mass="31642">MLQELELSRTKSETPSSTENTQKIWAWLSQRWAVQWSIGLIFPIGLLWLWQISVAKNWVNPLLLPSPELVWIALKDLYSSGELWSNLRVSLIRIAYGFSAGVLLALALGLIMGLSRRAEAYIWPTFKVINLVPVVGWIPLLILVVGIDEALKIILIAKAALVPMTINVFKGVRNIPQPLTEVAQAYQLRTWSKFKNLVLPGAFVSFIGGLRLSLASAWGALVAVELLASSEGIGYVMVYGRQIFQLDVVMATVIVIGLVGFAFDVLISLLQKNSVVGTRPYKQVNS</sequence>
<dbReference type="AlphaFoldDB" id="A0A1C4GWU7"/>
<dbReference type="GO" id="GO:0005886">
    <property type="term" value="C:plasma membrane"/>
    <property type="evidence" value="ECO:0007669"/>
    <property type="project" value="UniProtKB-SubCell"/>
</dbReference>
<evidence type="ECO:0000256" key="4">
    <source>
        <dbReference type="ARBA" id="ARBA00022692"/>
    </source>
</evidence>
<keyword evidence="6 7" id="KW-0472">Membrane</keyword>
<name>A0A1C4GWU7_9GAMM</name>
<feature type="domain" description="ABC transmembrane type-1" evidence="8">
    <location>
        <begin position="83"/>
        <end position="267"/>
    </location>
</feature>
<evidence type="ECO:0000256" key="7">
    <source>
        <dbReference type="RuleBase" id="RU363032"/>
    </source>
</evidence>
<keyword evidence="4 7" id="KW-0812">Transmembrane</keyword>
<evidence type="ECO:0000313" key="10">
    <source>
        <dbReference type="Proteomes" id="UP000243661"/>
    </source>
</evidence>
<dbReference type="GO" id="GO:0042918">
    <property type="term" value="P:alkanesulfonate transmembrane transport"/>
    <property type="evidence" value="ECO:0007669"/>
    <property type="project" value="UniProtKB-ARBA"/>
</dbReference>